<gene>
    <name evidence="1" type="ORF">METZ01_LOCUS244253</name>
</gene>
<accession>A0A382HW45</accession>
<reference evidence="1" key="1">
    <citation type="submission" date="2018-05" db="EMBL/GenBank/DDBJ databases">
        <authorList>
            <person name="Lanie J.A."/>
            <person name="Ng W.-L."/>
            <person name="Kazmierczak K.M."/>
            <person name="Andrzejewski T.M."/>
            <person name="Davidsen T.M."/>
            <person name="Wayne K.J."/>
            <person name="Tettelin H."/>
            <person name="Glass J.I."/>
            <person name="Rusch D."/>
            <person name="Podicherti R."/>
            <person name="Tsui H.-C.T."/>
            <person name="Winkler M.E."/>
        </authorList>
    </citation>
    <scope>NUCLEOTIDE SEQUENCE</scope>
</reference>
<sequence length="42" mass="4843">VGILAQSIINIHIKASTLAKLRFGSERTLSLQEDRFHIESYW</sequence>
<feature type="non-terminal residue" evidence="1">
    <location>
        <position position="1"/>
    </location>
</feature>
<evidence type="ECO:0000313" key="1">
    <source>
        <dbReference type="EMBL" id="SVB91399.1"/>
    </source>
</evidence>
<protein>
    <submittedName>
        <fullName evidence="1">Uncharacterized protein</fullName>
    </submittedName>
</protein>
<dbReference type="AlphaFoldDB" id="A0A382HW45"/>
<dbReference type="EMBL" id="UINC01063602">
    <property type="protein sequence ID" value="SVB91399.1"/>
    <property type="molecule type" value="Genomic_DNA"/>
</dbReference>
<name>A0A382HW45_9ZZZZ</name>
<organism evidence="1">
    <name type="scientific">marine metagenome</name>
    <dbReference type="NCBI Taxonomy" id="408172"/>
    <lineage>
        <taxon>unclassified sequences</taxon>
        <taxon>metagenomes</taxon>
        <taxon>ecological metagenomes</taxon>
    </lineage>
</organism>
<proteinExistence type="predicted"/>